<evidence type="ECO:0000313" key="2">
    <source>
        <dbReference type="EMBL" id="RSC15588.1"/>
    </source>
</evidence>
<organism evidence="2 3">
    <name type="scientific">Citrobacter koseri</name>
    <name type="common">Citrobacter diversus</name>
    <dbReference type="NCBI Taxonomy" id="545"/>
    <lineage>
        <taxon>Bacteria</taxon>
        <taxon>Pseudomonadati</taxon>
        <taxon>Pseudomonadota</taxon>
        <taxon>Gammaproteobacteria</taxon>
        <taxon>Enterobacterales</taxon>
        <taxon>Enterobacteriaceae</taxon>
        <taxon>Citrobacter</taxon>
    </lineage>
</organism>
<dbReference type="EMBL" id="RKIT01000002">
    <property type="protein sequence ID" value="RSC15588.1"/>
    <property type="molecule type" value="Genomic_DNA"/>
</dbReference>
<sequence length="110" mass="12762">MKLTGSMTVHVSHSSTDELIESFNVEAREFGLEETGVRNYDGEKGYRGLYIYFNQEYGFDVLVELEEMNHRITEFDLSIRNDNGVCRIAVDTDYLTAHPSSSDYEDDEWF</sequence>
<dbReference type="RefSeq" id="WP_058668451.1">
    <property type="nucleotide sequence ID" value="NZ_ABTEQQ020000002.1"/>
</dbReference>
<dbReference type="EMBL" id="JADVNV010000006">
    <property type="protein sequence ID" value="MBJ9869397.1"/>
    <property type="molecule type" value="Genomic_DNA"/>
</dbReference>
<evidence type="ECO:0000313" key="1">
    <source>
        <dbReference type="EMBL" id="MBJ9869397.1"/>
    </source>
</evidence>
<reference evidence="2" key="1">
    <citation type="submission" date="2018-10" db="EMBL/GenBank/DDBJ databases">
        <title>FDA dAtabase for Regulatory Grade micrObial Sequences (FDA-ARGOS): Supporting development and validation of Infectious Disease Dx tests.</title>
        <authorList>
            <person name="Campos J."/>
            <person name="Goldberg B."/>
            <person name="Tallon L.J."/>
            <person name="Sadzewicz L."/>
            <person name="Zhao X."/>
            <person name="Vavikolanu K."/>
            <person name="Mehta A."/>
            <person name="Aluvathingal J."/>
            <person name="Nadendla S."/>
            <person name="Geyer C."/>
            <person name="Nandy P."/>
            <person name="Yan Y."/>
            <person name="Sichtig H."/>
        </authorList>
    </citation>
    <scope>NUCLEOTIDE SEQUENCE</scope>
    <source>
        <strain evidence="2">FDAARGOS_526</strain>
    </source>
</reference>
<accession>A0AAQ0V3G0</accession>
<dbReference type="AlphaFoldDB" id="A0AAQ0V3G0"/>
<gene>
    <name evidence="2" type="ORF">EGS84_00845</name>
    <name evidence="1" type="ORF">I5687_15715</name>
</gene>
<name>A0AAQ0V3G0_CITKO</name>
<comment type="caution">
    <text evidence="2">The sequence shown here is derived from an EMBL/GenBank/DDBJ whole genome shotgun (WGS) entry which is preliminary data.</text>
</comment>
<reference evidence="3" key="2">
    <citation type="submission" date="2018-10" db="EMBL/GenBank/DDBJ databases">
        <title>FDA dAtabase for Regulatory Grade micrObial Sequences (FDA-ARGOS): Supporting development and validation of Infectious Disease Dx tests.</title>
        <authorList>
            <person name="Goldberg B."/>
            <person name="Campos J."/>
            <person name="Tallon L."/>
            <person name="Sadzewicz L."/>
            <person name="Zhao X."/>
            <person name="Vavikolanu K."/>
            <person name="Mehta A."/>
            <person name="Aluvathingal J."/>
            <person name="Nadendla S."/>
            <person name="Geyer C."/>
            <person name="Nandy P."/>
            <person name="Yan Y."/>
            <person name="Sichtig H."/>
        </authorList>
    </citation>
    <scope>NUCLEOTIDE SEQUENCE [LARGE SCALE GENOMIC DNA]</scope>
    <source>
        <strain evidence="3">FDAARGOS_526</strain>
    </source>
</reference>
<reference evidence="1" key="3">
    <citation type="submission" date="2020-11" db="EMBL/GenBank/DDBJ databases">
        <title>Enhanced detection system for hospital associated transmission using whole genome sequencing surveillance.</title>
        <authorList>
            <person name="Harrison L.H."/>
            <person name="Van Tyne D."/>
            <person name="Marsh J.W."/>
            <person name="Griffith M.P."/>
            <person name="Snyder D.J."/>
            <person name="Cooper V.S."/>
            <person name="Mustapha M."/>
        </authorList>
    </citation>
    <scope>NUCLEOTIDE SEQUENCE</scope>
    <source>
        <strain evidence="1">CB00014</strain>
    </source>
</reference>
<dbReference type="Proteomes" id="UP000807555">
    <property type="component" value="Unassembled WGS sequence"/>
</dbReference>
<protein>
    <submittedName>
        <fullName evidence="2">Uncharacterized protein</fullName>
    </submittedName>
</protein>
<proteinExistence type="predicted"/>
<evidence type="ECO:0000313" key="3">
    <source>
        <dbReference type="Proteomes" id="UP000282299"/>
    </source>
</evidence>
<dbReference type="Proteomes" id="UP000282299">
    <property type="component" value="Unassembled WGS sequence"/>
</dbReference>